<feature type="domain" description="DNA binding HTH" evidence="1">
    <location>
        <begin position="2"/>
        <end position="39"/>
    </location>
</feature>
<gene>
    <name evidence="2" type="ORF">IAD12_02360</name>
</gene>
<reference evidence="2" key="2">
    <citation type="journal article" date="2021" name="PeerJ">
        <title>Extensive microbial diversity within the chicken gut microbiome revealed by metagenomics and culture.</title>
        <authorList>
            <person name="Gilroy R."/>
            <person name="Ravi A."/>
            <person name="Getino M."/>
            <person name="Pursley I."/>
            <person name="Horton D.L."/>
            <person name="Alikhan N.F."/>
            <person name="Baker D."/>
            <person name="Gharbi K."/>
            <person name="Hall N."/>
            <person name="Watson M."/>
            <person name="Adriaenssens E.M."/>
            <person name="Foster-Nyarko E."/>
            <person name="Jarju S."/>
            <person name="Secka A."/>
            <person name="Antonio M."/>
            <person name="Oren A."/>
            <person name="Chaudhuri R.R."/>
            <person name="La Ragione R."/>
            <person name="Hildebrand F."/>
            <person name="Pallen M.J."/>
        </authorList>
    </citation>
    <scope>NUCLEOTIDE SEQUENCE</scope>
    <source>
        <strain evidence="2">CHK176-22527</strain>
    </source>
</reference>
<dbReference type="PRINTS" id="PR01590">
    <property type="entry name" value="HTHFIS"/>
</dbReference>
<proteinExistence type="predicted"/>
<dbReference type="InterPro" id="IPR002197">
    <property type="entry name" value="HTH_Fis"/>
</dbReference>
<accession>A0A9D1KUJ7</accession>
<sequence>MAEQKVIAKALELCKGNKNKTAELLKISRTTLYNKLERFEKNNL</sequence>
<dbReference type="GO" id="GO:0043565">
    <property type="term" value="F:sequence-specific DNA binding"/>
    <property type="evidence" value="ECO:0007669"/>
    <property type="project" value="InterPro"/>
</dbReference>
<dbReference type="Pfam" id="PF02954">
    <property type="entry name" value="HTH_8"/>
    <property type="match status" value="1"/>
</dbReference>
<dbReference type="EMBL" id="DVLX01000027">
    <property type="protein sequence ID" value="HIT99078.1"/>
    <property type="molecule type" value="Genomic_DNA"/>
</dbReference>
<dbReference type="AlphaFoldDB" id="A0A9D1KUJ7"/>
<dbReference type="Proteomes" id="UP000824159">
    <property type="component" value="Unassembled WGS sequence"/>
</dbReference>
<evidence type="ECO:0000259" key="1">
    <source>
        <dbReference type="Pfam" id="PF02954"/>
    </source>
</evidence>
<organism evidence="2 3">
    <name type="scientific">Candidatus Allocopromorpha excrementavium</name>
    <dbReference type="NCBI Taxonomy" id="2840741"/>
    <lineage>
        <taxon>Bacteria</taxon>
        <taxon>Bacillati</taxon>
        <taxon>Bacillota</taxon>
        <taxon>Clostridia</taxon>
        <taxon>Eubacteriales</taxon>
        <taxon>Eubacteriaceae</taxon>
        <taxon>Eubacteriaceae incertae sedis</taxon>
        <taxon>Candidatus Allocopromorpha</taxon>
    </lineage>
</organism>
<dbReference type="Gene3D" id="1.10.10.60">
    <property type="entry name" value="Homeodomain-like"/>
    <property type="match status" value="1"/>
</dbReference>
<protein>
    <recommendedName>
        <fullName evidence="1">DNA binding HTH domain-containing protein</fullName>
    </recommendedName>
</protein>
<evidence type="ECO:0000313" key="3">
    <source>
        <dbReference type="Proteomes" id="UP000824159"/>
    </source>
</evidence>
<name>A0A9D1KUJ7_9FIRM</name>
<dbReference type="InterPro" id="IPR009057">
    <property type="entry name" value="Homeodomain-like_sf"/>
</dbReference>
<reference evidence="2" key="1">
    <citation type="submission" date="2020-10" db="EMBL/GenBank/DDBJ databases">
        <authorList>
            <person name="Gilroy R."/>
        </authorList>
    </citation>
    <scope>NUCLEOTIDE SEQUENCE</scope>
    <source>
        <strain evidence="2">CHK176-22527</strain>
    </source>
</reference>
<comment type="caution">
    <text evidence="2">The sequence shown here is derived from an EMBL/GenBank/DDBJ whole genome shotgun (WGS) entry which is preliminary data.</text>
</comment>
<evidence type="ECO:0000313" key="2">
    <source>
        <dbReference type="EMBL" id="HIT99078.1"/>
    </source>
</evidence>
<dbReference type="SUPFAM" id="SSF46689">
    <property type="entry name" value="Homeodomain-like"/>
    <property type="match status" value="1"/>
</dbReference>